<evidence type="ECO:0000256" key="5">
    <source>
        <dbReference type="SAM" id="Phobius"/>
    </source>
</evidence>
<keyword evidence="4" id="KW-0378">Hydrolase</keyword>
<organism evidence="7 8">
    <name type="scientific">Vanessa tameamea</name>
    <name type="common">Kamehameha butterfly</name>
    <dbReference type="NCBI Taxonomy" id="334116"/>
    <lineage>
        <taxon>Eukaryota</taxon>
        <taxon>Metazoa</taxon>
        <taxon>Ecdysozoa</taxon>
        <taxon>Arthropoda</taxon>
        <taxon>Hexapoda</taxon>
        <taxon>Insecta</taxon>
        <taxon>Pterygota</taxon>
        <taxon>Neoptera</taxon>
        <taxon>Endopterygota</taxon>
        <taxon>Lepidoptera</taxon>
        <taxon>Glossata</taxon>
        <taxon>Ditrysia</taxon>
        <taxon>Papilionoidea</taxon>
        <taxon>Nymphalidae</taxon>
        <taxon>Nymphalinae</taxon>
        <taxon>Vanessa</taxon>
    </lineage>
</organism>
<keyword evidence="5" id="KW-0812">Transmembrane</keyword>
<evidence type="ECO:0000256" key="1">
    <source>
        <dbReference type="ARBA" id="ARBA00001231"/>
    </source>
</evidence>
<evidence type="ECO:0000256" key="3">
    <source>
        <dbReference type="ARBA" id="ARBA00012663"/>
    </source>
</evidence>
<dbReference type="PANTHER" id="PTHR21040:SF8">
    <property type="entry name" value="BCDNA.GH04120"/>
    <property type="match status" value="1"/>
</dbReference>
<dbReference type="OrthoDB" id="10023921at2759"/>
<comment type="catalytic activity">
    <reaction evidence="1">
        <text>Hydrolysis of terminal non-reducing N-acetyl-D-hexosamine residues in N-acetyl-beta-D-hexosaminides.</text>
        <dbReference type="EC" id="3.2.1.52"/>
    </reaction>
</comment>
<dbReference type="GO" id="GO:0005975">
    <property type="term" value="P:carbohydrate metabolic process"/>
    <property type="evidence" value="ECO:0007669"/>
    <property type="project" value="InterPro"/>
</dbReference>
<feature type="transmembrane region" description="Helical" evidence="5">
    <location>
        <begin position="12"/>
        <end position="33"/>
    </location>
</feature>
<sequence length="541" mass="64165">MRLLTKRLPVKIKCLLITGIVTSIYIIVSYNLFEDVFTKKSKDMGKRNISYLKLPNVIVHLDFKGSPPKLGYLKTLLPKFQELGVTGLLMEYEDMFPYNGRLVNISAKNCYEKPKLKEFLKLAVQLGFDIIPLVQTFGHMEHVLKLAEFQHLREIPSYPDSICPSNSESQMIIKKMLEQIIEFHEKIFPVKYLHIGCDEVFNINKCQRCLKKNLPHTEIYLSQVQVVADLVKTISRNTTVLIWDDMFRGIPINTWERINHQVEPVYWDYGQSVRVSHVNMRKYYKKFKNIWIASSFKGADGRAATYPNIKRRLWNNFSWMNKIRDYKFGGENEVFNFEGIILTGWSRYNHMEPPCELLPISIPSLFLNLLLIKKFKEGLENVESFDLTDFYMKYLRDEFSGLLHCSHLIDIDYFDTNQCYFDGNELYQLFLSWDLINTNILNSLNEFDNDLFAVDFYSQTHNINTIKLRQNKEWVYQSINEVVYYKNKIITILNPYYDDYFIEEYSHLKFYKTKAILDDMLKALKNVSKIKTWTRRPYKYN</sequence>
<keyword evidence="5" id="KW-0472">Membrane</keyword>
<dbReference type="RefSeq" id="XP_026498812.2">
    <property type="nucleotide sequence ID" value="XM_026643027.2"/>
</dbReference>
<dbReference type="InterPro" id="IPR017853">
    <property type="entry name" value="GH"/>
</dbReference>
<gene>
    <name evidence="8" type="primary">LOC113402719</name>
</gene>
<evidence type="ECO:0000313" key="7">
    <source>
        <dbReference type="Proteomes" id="UP001652626"/>
    </source>
</evidence>
<feature type="domain" description="Glycoside hydrolase family 20 catalytic" evidence="6">
    <location>
        <begin position="106"/>
        <end position="257"/>
    </location>
</feature>
<protein>
    <recommendedName>
        <fullName evidence="3">beta-N-acetylhexosaminidase</fullName>
        <ecNumber evidence="3">3.2.1.52</ecNumber>
    </recommendedName>
</protein>
<keyword evidence="7" id="KW-1185">Reference proteome</keyword>
<evidence type="ECO:0000256" key="4">
    <source>
        <dbReference type="ARBA" id="ARBA00022801"/>
    </source>
</evidence>
<dbReference type="AlphaFoldDB" id="A0A8B8IQN8"/>
<comment type="similarity">
    <text evidence="2">Belongs to the glycosyl hydrolase 20 family.</text>
</comment>
<name>A0A8B8IQN8_VANTA</name>
<dbReference type="InterPro" id="IPR038901">
    <property type="entry name" value="HEXDC-like"/>
</dbReference>
<reference evidence="8" key="1">
    <citation type="submission" date="2025-08" db="UniProtKB">
        <authorList>
            <consortium name="RefSeq"/>
        </authorList>
    </citation>
    <scope>IDENTIFICATION</scope>
    <source>
        <tissue evidence="8">Whole body</tissue>
    </source>
</reference>
<dbReference type="EC" id="3.2.1.52" evidence="3"/>
<dbReference type="Proteomes" id="UP001652626">
    <property type="component" value="Chromosome 24"/>
</dbReference>
<dbReference type="InterPro" id="IPR015883">
    <property type="entry name" value="Glyco_hydro_20_cat"/>
</dbReference>
<dbReference type="PANTHER" id="PTHR21040">
    <property type="entry name" value="BCDNA.GH04120"/>
    <property type="match status" value="1"/>
</dbReference>
<dbReference type="Pfam" id="PF00728">
    <property type="entry name" value="Glyco_hydro_20"/>
    <property type="match status" value="1"/>
</dbReference>
<dbReference type="OMA" id="FKNIWIA"/>
<dbReference type="GeneID" id="113402719"/>
<proteinExistence type="inferred from homology"/>
<evidence type="ECO:0000313" key="8">
    <source>
        <dbReference type="RefSeq" id="XP_026498812.2"/>
    </source>
</evidence>
<accession>A0A8B8IQN8</accession>
<dbReference type="GO" id="GO:0004563">
    <property type="term" value="F:beta-N-acetylhexosaminidase activity"/>
    <property type="evidence" value="ECO:0007669"/>
    <property type="project" value="UniProtKB-EC"/>
</dbReference>
<dbReference type="CDD" id="cd06565">
    <property type="entry name" value="GH20_GcnA-like"/>
    <property type="match status" value="1"/>
</dbReference>
<evidence type="ECO:0000259" key="6">
    <source>
        <dbReference type="Pfam" id="PF00728"/>
    </source>
</evidence>
<dbReference type="SUPFAM" id="SSF51445">
    <property type="entry name" value="(Trans)glycosidases"/>
    <property type="match status" value="1"/>
</dbReference>
<dbReference type="Gene3D" id="3.20.20.80">
    <property type="entry name" value="Glycosidases"/>
    <property type="match status" value="1"/>
</dbReference>
<evidence type="ECO:0000256" key="2">
    <source>
        <dbReference type="ARBA" id="ARBA00006285"/>
    </source>
</evidence>
<keyword evidence="5" id="KW-1133">Transmembrane helix</keyword>